<sequence>MARKDAVYVTQPPVKPNKKRRNSTAETRKLRALATLLAESGQGSFGRNRSGSGGRGGIPVLRLLLPPSRFNLTLRQESELVGF</sequence>
<comment type="caution">
    <text evidence="2">The sequence shown here is derived from an EMBL/GenBank/DDBJ whole genome shotgun (WGS) entry which is preliminary data.</text>
</comment>
<dbReference type="Proteomes" id="UP001177670">
    <property type="component" value="Unassembled WGS sequence"/>
</dbReference>
<reference evidence="2" key="1">
    <citation type="submission" date="2021-10" db="EMBL/GenBank/DDBJ databases">
        <title>Melipona bicolor Genome sequencing and assembly.</title>
        <authorList>
            <person name="Araujo N.S."/>
            <person name="Arias M.C."/>
        </authorList>
    </citation>
    <scope>NUCLEOTIDE SEQUENCE</scope>
    <source>
        <strain evidence="2">USP_2M_L1-L4_2017</strain>
        <tissue evidence="2">Whole body</tissue>
    </source>
</reference>
<keyword evidence="3" id="KW-1185">Reference proteome</keyword>
<evidence type="ECO:0000256" key="1">
    <source>
        <dbReference type="SAM" id="MobiDB-lite"/>
    </source>
</evidence>
<organism evidence="2 3">
    <name type="scientific">Melipona bicolor</name>
    <dbReference type="NCBI Taxonomy" id="60889"/>
    <lineage>
        <taxon>Eukaryota</taxon>
        <taxon>Metazoa</taxon>
        <taxon>Ecdysozoa</taxon>
        <taxon>Arthropoda</taxon>
        <taxon>Hexapoda</taxon>
        <taxon>Insecta</taxon>
        <taxon>Pterygota</taxon>
        <taxon>Neoptera</taxon>
        <taxon>Endopterygota</taxon>
        <taxon>Hymenoptera</taxon>
        <taxon>Apocrita</taxon>
        <taxon>Aculeata</taxon>
        <taxon>Apoidea</taxon>
        <taxon>Anthophila</taxon>
        <taxon>Apidae</taxon>
        <taxon>Melipona</taxon>
    </lineage>
</organism>
<gene>
    <name evidence="2" type="ORF">K0M31_001332</name>
</gene>
<dbReference type="EMBL" id="JAHYIQ010000001">
    <property type="protein sequence ID" value="KAK1136796.1"/>
    <property type="molecule type" value="Genomic_DNA"/>
</dbReference>
<protein>
    <submittedName>
        <fullName evidence="2">Uncharacterized protein</fullName>
    </submittedName>
</protein>
<accession>A0AA40GF98</accession>
<evidence type="ECO:0000313" key="2">
    <source>
        <dbReference type="EMBL" id="KAK1136796.1"/>
    </source>
</evidence>
<name>A0AA40GF98_9HYME</name>
<feature type="region of interest" description="Disordered" evidence="1">
    <location>
        <begin position="1"/>
        <end position="27"/>
    </location>
</feature>
<evidence type="ECO:0000313" key="3">
    <source>
        <dbReference type="Proteomes" id="UP001177670"/>
    </source>
</evidence>
<proteinExistence type="predicted"/>
<dbReference type="AlphaFoldDB" id="A0AA40GF98"/>